<feature type="region of interest" description="Disordered" evidence="5">
    <location>
        <begin position="55"/>
        <end position="84"/>
    </location>
</feature>
<dbReference type="PROSITE" id="PS51419">
    <property type="entry name" value="RAB"/>
    <property type="match status" value="1"/>
</dbReference>
<dbReference type="Pfam" id="PF00071">
    <property type="entry name" value="Ras"/>
    <property type="match status" value="1"/>
</dbReference>
<evidence type="ECO:0000313" key="6">
    <source>
        <dbReference type="EMBL" id="KAK2569630.1"/>
    </source>
</evidence>
<keyword evidence="3" id="KW-0342">GTP-binding</keyword>
<gene>
    <name evidence="6" type="ORF">P5673_005458</name>
</gene>
<dbReference type="InterPro" id="IPR027417">
    <property type="entry name" value="P-loop_NTPase"/>
</dbReference>
<evidence type="ECO:0000256" key="4">
    <source>
        <dbReference type="ARBA" id="ARBA00023289"/>
    </source>
</evidence>
<evidence type="ECO:0000256" key="5">
    <source>
        <dbReference type="SAM" id="MobiDB-lite"/>
    </source>
</evidence>
<keyword evidence="2" id="KW-0547">Nucleotide-binding</keyword>
<reference evidence="6" key="2">
    <citation type="journal article" date="2023" name="Science">
        <title>Genomic signatures of disease resistance in endangered staghorn corals.</title>
        <authorList>
            <person name="Vollmer S.V."/>
            <person name="Selwyn J.D."/>
            <person name="Despard B.A."/>
            <person name="Roesel C.L."/>
        </authorList>
    </citation>
    <scope>NUCLEOTIDE SEQUENCE</scope>
    <source>
        <strain evidence="6">K2</strain>
    </source>
</reference>
<sequence length="94" mass="10310">MSDKEKERKVTRERGQELADQLGAEFIETSAKDNSNVEKVFQLLVESILKEKADEVPAAEVPAAEEKPPATTETDTIKLSDKPVSEAKDGCCNC</sequence>
<dbReference type="InterPro" id="IPR050305">
    <property type="entry name" value="Small_GTPase_Rab"/>
</dbReference>
<dbReference type="PANTHER" id="PTHR47980">
    <property type="entry name" value="LD44762P"/>
    <property type="match status" value="1"/>
</dbReference>
<organism evidence="6 7">
    <name type="scientific">Acropora cervicornis</name>
    <name type="common">Staghorn coral</name>
    <dbReference type="NCBI Taxonomy" id="6130"/>
    <lineage>
        <taxon>Eukaryota</taxon>
        <taxon>Metazoa</taxon>
        <taxon>Cnidaria</taxon>
        <taxon>Anthozoa</taxon>
        <taxon>Hexacorallia</taxon>
        <taxon>Scleractinia</taxon>
        <taxon>Astrocoeniina</taxon>
        <taxon>Acroporidae</taxon>
        <taxon>Acropora</taxon>
    </lineage>
</organism>
<dbReference type="SUPFAM" id="SSF52540">
    <property type="entry name" value="P-loop containing nucleoside triphosphate hydrolases"/>
    <property type="match status" value="1"/>
</dbReference>
<dbReference type="EMBL" id="JARQWQ010000009">
    <property type="protein sequence ID" value="KAK2569630.1"/>
    <property type="molecule type" value="Genomic_DNA"/>
</dbReference>
<keyword evidence="4" id="KW-0636">Prenylation</keyword>
<dbReference type="GO" id="GO:0003924">
    <property type="term" value="F:GTPase activity"/>
    <property type="evidence" value="ECO:0007669"/>
    <property type="project" value="InterPro"/>
</dbReference>
<keyword evidence="7" id="KW-1185">Reference proteome</keyword>
<comment type="caution">
    <text evidence="6">The sequence shown here is derived from an EMBL/GenBank/DDBJ whole genome shotgun (WGS) entry which is preliminary data.</text>
</comment>
<comment type="similarity">
    <text evidence="1">Belongs to the small GTPase superfamily. Rab family.</text>
</comment>
<dbReference type="Gene3D" id="3.40.50.300">
    <property type="entry name" value="P-loop containing nucleotide triphosphate hydrolases"/>
    <property type="match status" value="1"/>
</dbReference>
<dbReference type="Proteomes" id="UP001249851">
    <property type="component" value="Unassembled WGS sequence"/>
</dbReference>
<dbReference type="AlphaFoldDB" id="A0AAD9VD77"/>
<evidence type="ECO:0000313" key="7">
    <source>
        <dbReference type="Proteomes" id="UP001249851"/>
    </source>
</evidence>
<dbReference type="GO" id="GO:0005525">
    <property type="term" value="F:GTP binding"/>
    <property type="evidence" value="ECO:0007669"/>
    <property type="project" value="UniProtKB-KW"/>
</dbReference>
<protein>
    <submittedName>
        <fullName evidence="6">Ras-related protein Rab-3A</fullName>
    </submittedName>
</protein>
<accession>A0AAD9VD77</accession>
<proteinExistence type="inferred from homology"/>
<evidence type="ECO:0000256" key="1">
    <source>
        <dbReference type="ARBA" id="ARBA00006270"/>
    </source>
</evidence>
<evidence type="ECO:0000256" key="2">
    <source>
        <dbReference type="ARBA" id="ARBA00022741"/>
    </source>
</evidence>
<dbReference type="InterPro" id="IPR001806">
    <property type="entry name" value="Small_GTPase"/>
</dbReference>
<keyword evidence="4" id="KW-0449">Lipoprotein</keyword>
<evidence type="ECO:0000256" key="3">
    <source>
        <dbReference type="ARBA" id="ARBA00023134"/>
    </source>
</evidence>
<name>A0AAD9VD77_ACRCE</name>
<dbReference type="PROSITE" id="PS51421">
    <property type="entry name" value="RAS"/>
    <property type="match status" value="1"/>
</dbReference>
<reference evidence="6" key="1">
    <citation type="journal article" date="2023" name="G3 (Bethesda)">
        <title>Whole genome assembly and annotation of the endangered Caribbean coral Acropora cervicornis.</title>
        <authorList>
            <person name="Selwyn J.D."/>
            <person name="Vollmer S.V."/>
        </authorList>
    </citation>
    <scope>NUCLEOTIDE SEQUENCE</scope>
    <source>
        <strain evidence="6">K2</strain>
    </source>
</reference>
<feature type="compositionally biased region" description="Basic and acidic residues" evidence="5">
    <location>
        <begin position="75"/>
        <end position="84"/>
    </location>
</feature>